<keyword evidence="7 9" id="KW-0472">Membrane</keyword>
<keyword evidence="3" id="KW-0328">Glycosyltransferase</keyword>
<evidence type="ECO:0000256" key="5">
    <source>
        <dbReference type="ARBA" id="ARBA00022692"/>
    </source>
</evidence>
<comment type="caution">
    <text evidence="11">The sequence shown here is derived from an EMBL/GenBank/DDBJ whole genome shotgun (WGS) entry which is preliminary data.</text>
</comment>
<keyword evidence="4 11" id="KW-0808">Transferase</keyword>
<dbReference type="GO" id="GO:0005886">
    <property type="term" value="C:plasma membrane"/>
    <property type="evidence" value="ECO:0007669"/>
    <property type="project" value="UniProtKB-SubCell"/>
</dbReference>
<evidence type="ECO:0000256" key="8">
    <source>
        <dbReference type="ARBA" id="ARBA00038152"/>
    </source>
</evidence>
<evidence type="ECO:0000256" key="3">
    <source>
        <dbReference type="ARBA" id="ARBA00022676"/>
    </source>
</evidence>
<feature type="domain" description="Glycosyltransferase 2-like" evidence="10">
    <location>
        <begin position="9"/>
        <end position="171"/>
    </location>
</feature>
<sequence length="339" mass="38092">MSDVQPTFSVVAPVYNEEQLIAEFCRRVIAALEPLGEPFELVLVNDGCRDRSPEIMRELHERDPRIKVINFSRNFGHQIAITAGTDYAAGKAVIVIDSDLQDPPEVIPELIARWREGYQVVYGVREEREGETWFKKTTAALFYRLIVRITNVKIPVDTGDFRLMDRKVVDALKRMREHHRFMRGLSAWVGFRQTGVPYRRHARAAGATKYPLRKMLRFALDGITSFSYLPLQLATYLGFIVAAISMIFLLVVFVMRLANPAAAEPAFYGQASTLASVLFLGAVQLISLGIIGEYVGRIYDEVKGRPLYIVAETLGIAEPDATSAAAVRISQHEQTSLRT</sequence>
<dbReference type="InterPro" id="IPR029044">
    <property type="entry name" value="Nucleotide-diphossugar_trans"/>
</dbReference>
<feature type="transmembrane region" description="Helical" evidence="9">
    <location>
        <begin position="274"/>
        <end position="295"/>
    </location>
</feature>
<organism evidence="11 12">
    <name type="scientific">Chloroflexus islandicus</name>
    <dbReference type="NCBI Taxonomy" id="1707952"/>
    <lineage>
        <taxon>Bacteria</taxon>
        <taxon>Bacillati</taxon>
        <taxon>Chloroflexota</taxon>
        <taxon>Chloroflexia</taxon>
        <taxon>Chloroflexales</taxon>
        <taxon>Chloroflexineae</taxon>
        <taxon>Chloroflexaceae</taxon>
        <taxon>Chloroflexus</taxon>
    </lineage>
</organism>
<comment type="similarity">
    <text evidence="8">Belongs to the glycosyltransferase 2 family. GtrB subfamily.</text>
</comment>
<feature type="transmembrane region" description="Helical" evidence="9">
    <location>
        <begin position="233"/>
        <end position="254"/>
    </location>
</feature>
<dbReference type="PANTHER" id="PTHR48090">
    <property type="entry name" value="UNDECAPRENYL-PHOSPHATE 4-DEOXY-4-FORMAMIDO-L-ARABINOSE TRANSFERASE-RELATED"/>
    <property type="match status" value="1"/>
</dbReference>
<evidence type="ECO:0000256" key="6">
    <source>
        <dbReference type="ARBA" id="ARBA00022989"/>
    </source>
</evidence>
<keyword evidence="2" id="KW-1003">Cell membrane</keyword>
<name>A0A178LRC0_9CHLR</name>
<evidence type="ECO:0000256" key="7">
    <source>
        <dbReference type="ARBA" id="ARBA00023136"/>
    </source>
</evidence>
<dbReference type="RefSeq" id="WP_066791640.1">
    <property type="nucleotide sequence ID" value="NZ_LWQS01000125.1"/>
</dbReference>
<keyword evidence="5 9" id="KW-0812">Transmembrane</keyword>
<reference evidence="11 12" key="1">
    <citation type="submission" date="2016-04" db="EMBL/GenBank/DDBJ databases">
        <title>Chloroflexus islandicus sp. nov., a thermophilic filamentous anoxygenic phototrophic bacterium from geyser Strokkur (Iceland).</title>
        <authorList>
            <person name="Gaisin V.A."/>
            <person name="Kalashnikov A.M."/>
            <person name="Sukhacheva M.V."/>
            <person name="Grouzdev D.S."/>
            <person name="Ivanov T.M."/>
            <person name="Kuznetsov B."/>
            <person name="Gorlenko V.M."/>
        </authorList>
    </citation>
    <scope>NUCLEOTIDE SEQUENCE [LARGE SCALE GENOMIC DNA]</scope>
    <source>
        <strain evidence="12">isl-2</strain>
    </source>
</reference>
<keyword evidence="12" id="KW-1185">Reference proteome</keyword>
<dbReference type="STRING" id="1707952.A6A03_06080"/>
<dbReference type="InterPro" id="IPR050256">
    <property type="entry name" value="Glycosyltransferase_2"/>
</dbReference>
<proteinExistence type="inferred from homology"/>
<dbReference type="EMBL" id="LWQS01000125">
    <property type="protein sequence ID" value="OAN36316.1"/>
    <property type="molecule type" value="Genomic_DNA"/>
</dbReference>
<dbReference type="OrthoDB" id="9807778at2"/>
<dbReference type="Gene3D" id="3.90.550.10">
    <property type="entry name" value="Spore Coat Polysaccharide Biosynthesis Protein SpsA, Chain A"/>
    <property type="match status" value="1"/>
</dbReference>
<evidence type="ECO:0000256" key="9">
    <source>
        <dbReference type="SAM" id="Phobius"/>
    </source>
</evidence>
<evidence type="ECO:0000256" key="4">
    <source>
        <dbReference type="ARBA" id="ARBA00022679"/>
    </source>
</evidence>
<keyword evidence="6 9" id="KW-1133">Transmembrane helix</keyword>
<protein>
    <submittedName>
        <fullName evidence="11">Glycosyltransferase</fullName>
    </submittedName>
</protein>
<accession>A0A178LRC0</accession>
<gene>
    <name evidence="11" type="ORF">A6A03_06080</name>
</gene>
<dbReference type="Proteomes" id="UP000078287">
    <property type="component" value="Unassembled WGS sequence"/>
</dbReference>
<dbReference type="FunFam" id="3.90.550.10:FF:000079">
    <property type="entry name" value="Probable glycosyl transferase"/>
    <property type="match status" value="1"/>
</dbReference>
<dbReference type="CDD" id="cd04187">
    <property type="entry name" value="DPM1_like_bac"/>
    <property type="match status" value="1"/>
</dbReference>
<dbReference type="Pfam" id="PF00535">
    <property type="entry name" value="Glycos_transf_2"/>
    <property type="match status" value="1"/>
</dbReference>
<dbReference type="GO" id="GO:0016757">
    <property type="term" value="F:glycosyltransferase activity"/>
    <property type="evidence" value="ECO:0007669"/>
    <property type="project" value="UniProtKB-KW"/>
</dbReference>
<evidence type="ECO:0000256" key="1">
    <source>
        <dbReference type="ARBA" id="ARBA00004651"/>
    </source>
</evidence>
<evidence type="ECO:0000313" key="12">
    <source>
        <dbReference type="Proteomes" id="UP000078287"/>
    </source>
</evidence>
<evidence type="ECO:0000313" key="11">
    <source>
        <dbReference type="EMBL" id="OAN36316.1"/>
    </source>
</evidence>
<comment type="subcellular location">
    <subcellularLocation>
        <location evidence="1">Cell membrane</location>
        <topology evidence="1">Multi-pass membrane protein</topology>
    </subcellularLocation>
</comment>
<evidence type="ECO:0000259" key="10">
    <source>
        <dbReference type="Pfam" id="PF00535"/>
    </source>
</evidence>
<evidence type="ECO:0000256" key="2">
    <source>
        <dbReference type="ARBA" id="ARBA00022475"/>
    </source>
</evidence>
<dbReference type="SUPFAM" id="SSF53448">
    <property type="entry name" value="Nucleotide-diphospho-sugar transferases"/>
    <property type="match status" value="1"/>
</dbReference>
<dbReference type="InterPro" id="IPR001173">
    <property type="entry name" value="Glyco_trans_2-like"/>
</dbReference>
<dbReference type="PANTHER" id="PTHR48090:SF1">
    <property type="entry name" value="PROPHAGE BACTOPRENOL GLUCOSYL TRANSFERASE HOMOLOG"/>
    <property type="match status" value="1"/>
</dbReference>
<dbReference type="AlphaFoldDB" id="A0A178LRC0"/>